<dbReference type="SUPFAM" id="SSF54862">
    <property type="entry name" value="4Fe-4S ferredoxins"/>
    <property type="match status" value="1"/>
</dbReference>
<feature type="compositionally biased region" description="Pro residues" evidence="1">
    <location>
        <begin position="11"/>
        <end position="22"/>
    </location>
</feature>
<sequence>MSRAKLTAEPTPKPSKKAPPPDDLYQLLQVPAAADQGTIKRAYYKMQKICHPDVAGPEGEEMCILLNDAYDVLSDTTTRTAYDEQLHRSKSSAIEKVEVATDLGPTWQWQPKKHGSAPIWRGAPRSRSRWDRVKPQDRGEKHQDQKFVYVDEWQCISCRNCCDIAPQSFCIDAEHGRARVYTQWGNSEEYLDYAVAACPVDCIYWVSREELQALEHVTAEKMFDLAGSLPCSMSVMNGMFVGNLEDPFHLAQRFVKRQEEQKRRQEVLGMERVAPDRFRERILGVFEKLSEALRRAVLG</sequence>
<dbReference type="AlphaFoldDB" id="A0A7S4PWN4"/>
<dbReference type="PROSITE" id="PS51379">
    <property type="entry name" value="4FE4S_FER_2"/>
    <property type="match status" value="1"/>
</dbReference>
<dbReference type="InterPro" id="IPR017896">
    <property type="entry name" value="4Fe4S_Fe-S-bd"/>
</dbReference>
<dbReference type="PANTHER" id="PTHR45295:SF1">
    <property type="entry name" value="CHAPERONE PROTEIN DNAJ C76, CHLOROPLASTIC"/>
    <property type="match status" value="1"/>
</dbReference>
<dbReference type="Gene3D" id="1.10.287.110">
    <property type="entry name" value="DnaJ domain"/>
    <property type="match status" value="1"/>
</dbReference>
<proteinExistence type="predicted"/>
<name>A0A7S4PWN4_9DINO</name>
<dbReference type="InterPro" id="IPR036869">
    <property type="entry name" value="J_dom_sf"/>
</dbReference>
<evidence type="ECO:0000259" key="2">
    <source>
        <dbReference type="PROSITE" id="PS50076"/>
    </source>
</evidence>
<dbReference type="EMBL" id="HBNR01007246">
    <property type="protein sequence ID" value="CAE4565148.1"/>
    <property type="molecule type" value="Transcribed_RNA"/>
</dbReference>
<feature type="compositionally biased region" description="Basic and acidic residues" evidence="1">
    <location>
        <begin position="128"/>
        <end position="138"/>
    </location>
</feature>
<feature type="domain" description="J" evidence="2">
    <location>
        <begin position="23"/>
        <end position="86"/>
    </location>
</feature>
<dbReference type="InterPro" id="IPR001623">
    <property type="entry name" value="DnaJ_domain"/>
</dbReference>
<protein>
    <recommendedName>
        <fullName evidence="5">J domain-containing protein</fullName>
    </recommendedName>
</protein>
<organism evidence="4">
    <name type="scientific">Alexandrium monilatum</name>
    <dbReference type="NCBI Taxonomy" id="311494"/>
    <lineage>
        <taxon>Eukaryota</taxon>
        <taxon>Sar</taxon>
        <taxon>Alveolata</taxon>
        <taxon>Dinophyceae</taxon>
        <taxon>Gonyaulacales</taxon>
        <taxon>Pyrocystaceae</taxon>
        <taxon>Alexandrium</taxon>
    </lineage>
</organism>
<evidence type="ECO:0000259" key="3">
    <source>
        <dbReference type="PROSITE" id="PS51379"/>
    </source>
</evidence>
<dbReference type="SUPFAM" id="SSF46565">
    <property type="entry name" value="Chaperone J-domain"/>
    <property type="match status" value="1"/>
</dbReference>
<feature type="region of interest" description="Disordered" evidence="1">
    <location>
        <begin position="1"/>
        <end position="23"/>
    </location>
</feature>
<dbReference type="SMART" id="SM00271">
    <property type="entry name" value="DnaJ"/>
    <property type="match status" value="1"/>
</dbReference>
<dbReference type="Pfam" id="PF00226">
    <property type="entry name" value="DnaJ"/>
    <property type="match status" value="1"/>
</dbReference>
<dbReference type="PANTHER" id="PTHR45295">
    <property type="entry name" value="CHAPERONE PROTEIN DNAJ C76, CHLOROPLASTIC"/>
    <property type="match status" value="1"/>
</dbReference>
<reference evidence="4" key="1">
    <citation type="submission" date="2021-01" db="EMBL/GenBank/DDBJ databases">
        <authorList>
            <person name="Corre E."/>
            <person name="Pelletier E."/>
            <person name="Niang G."/>
            <person name="Scheremetjew M."/>
            <person name="Finn R."/>
            <person name="Kale V."/>
            <person name="Holt S."/>
            <person name="Cochrane G."/>
            <person name="Meng A."/>
            <person name="Brown T."/>
            <person name="Cohen L."/>
        </authorList>
    </citation>
    <scope>NUCLEOTIDE SEQUENCE</scope>
    <source>
        <strain evidence="4">CCMP3105</strain>
    </source>
</reference>
<evidence type="ECO:0000313" key="4">
    <source>
        <dbReference type="EMBL" id="CAE4565148.1"/>
    </source>
</evidence>
<dbReference type="CDD" id="cd06257">
    <property type="entry name" value="DnaJ"/>
    <property type="match status" value="1"/>
</dbReference>
<feature type="domain" description="4Fe-4S ferredoxin-type" evidence="3">
    <location>
        <begin position="146"/>
        <end position="176"/>
    </location>
</feature>
<dbReference type="Pfam" id="PF13370">
    <property type="entry name" value="Fer4_13"/>
    <property type="match status" value="1"/>
</dbReference>
<evidence type="ECO:0008006" key="5">
    <source>
        <dbReference type="Google" id="ProtNLM"/>
    </source>
</evidence>
<dbReference type="Gene3D" id="3.30.70.20">
    <property type="match status" value="1"/>
</dbReference>
<evidence type="ECO:0000256" key="1">
    <source>
        <dbReference type="SAM" id="MobiDB-lite"/>
    </source>
</evidence>
<accession>A0A7S4PWN4</accession>
<dbReference type="PROSITE" id="PS50076">
    <property type="entry name" value="DNAJ_2"/>
    <property type="match status" value="1"/>
</dbReference>
<feature type="region of interest" description="Disordered" evidence="1">
    <location>
        <begin position="111"/>
        <end position="138"/>
    </location>
</feature>
<gene>
    <name evidence="4" type="ORF">AMON00008_LOCUS4767</name>
</gene>